<dbReference type="SUPFAM" id="SSF82153">
    <property type="entry name" value="FAS1 domain"/>
    <property type="match status" value="2"/>
</dbReference>
<dbReference type="AlphaFoldDB" id="A0A9P0F942"/>
<evidence type="ECO:0000313" key="3">
    <source>
        <dbReference type="EMBL" id="CAH0393229.1"/>
    </source>
</evidence>
<dbReference type="GO" id="GO:0030198">
    <property type="term" value="P:extracellular matrix organization"/>
    <property type="evidence" value="ECO:0007669"/>
    <property type="project" value="TreeGrafter"/>
</dbReference>
<evidence type="ECO:0000256" key="1">
    <source>
        <dbReference type="SAM" id="MobiDB-lite"/>
    </source>
</evidence>
<dbReference type="Gene3D" id="2.30.180.10">
    <property type="entry name" value="FAS1 domain"/>
    <property type="match status" value="2"/>
</dbReference>
<reference evidence="3" key="1">
    <citation type="submission" date="2021-12" db="EMBL/GenBank/DDBJ databases">
        <authorList>
            <person name="King R."/>
        </authorList>
    </citation>
    <scope>NUCLEOTIDE SEQUENCE</scope>
</reference>
<feature type="region of interest" description="Disordered" evidence="1">
    <location>
        <begin position="334"/>
        <end position="359"/>
    </location>
</feature>
<feature type="region of interest" description="Disordered" evidence="1">
    <location>
        <begin position="78"/>
        <end position="134"/>
    </location>
</feature>
<sequence>QQYQPFSQQLAQQFYQQFQRTLSPLQQSHILDDVQQNYKFQLTQPSDRGLINNHLTPPQQSQQDYLFPSQNLVLSSPYQLPSQNSHFQSNSAQPPSSVIKQSQDPNLFLPPSSSHQQQETQQPQQTSYISAAPSSHDVQIQQSNVIQPLAYQPYVTSAQSHQSIPVQQQSQLSQQQIHQQQFQQSQIQQPQLHQTQLLQPVQPQQPPHLQIPYQNIVNGLSFTAQPVSNLLSTTAAPHQDVPLYTTATVRNVPYGAAQYTTPMPIPLIPNYNQDSLPTLKQYSMNSIDVNPNLIQPSPGISYTTVLPFLQSVSTEGARISTKFLPEDIVPSKSPKFNYRGRVKPKPPTESPSSSDKKETYSLGTELYLKKERQKHFQDVVNMQNRLVISTTETPISINADGDIEKQLKQNQHVKETLLQQLQNYLPSGVSKDEVEIIPGPTTSTSNLPAGAILITGDGKNLKISPTRKSHTEVADDSKQIKTIVIRQPVSSTTTTTPKTVSINIEELTKGVVPPGTEYEVIRHNNDGNLEEVGKLPSNLPQKKVTFVILEEQPDGTVKVQGVKGGEKESTKTEGDEVDTIIKKLKDGEIKLPPSTKLSTKQAPSPSSPTISTAYSKTSKGSGEKKSNFYLPTTVPSSTKNFEEYYKHPNQIYPTTPSTKTSHYADTSVDQSSFQYQGFPNFSHEELTTKPTVSNKPEGSTPQKSTDDFAPFLPTLPTTKSRSPTQKTTPRYYAAAQTTARPQADDAFVQEENSFYEKPYRAVPKVSQKFGQAARPTTGRPQPVQRMTTRPILDDDASADLSFLKTPQNLNDILKKESLFAMAKFLRQSGLDAILNETGPYTIFVPTDKAFRTLLVQLGGPDKAEEKFKDNPRLLSGLLLHHVIPGAFKLSSLQDEMTGVSLAGTQLRVNSYITQDVEWNDVKVLTINGARVLEEKKDILIPQGVAHAIDRVMFPLPVGDLLQTLQSDRENRYNNFLKVISVSGLLSMFTGTKTYTVFAPIDRAFPELELDKLTGDRNLAKAFV</sequence>
<name>A0A9P0F942_BEMTA</name>
<evidence type="ECO:0000259" key="2">
    <source>
        <dbReference type="PROSITE" id="PS50213"/>
    </source>
</evidence>
<dbReference type="Proteomes" id="UP001152759">
    <property type="component" value="Chromosome 7"/>
</dbReference>
<organism evidence="3 4">
    <name type="scientific">Bemisia tabaci</name>
    <name type="common">Sweetpotato whitefly</name>
    <name type="synonym">Aleurodes tabaci</name>
    <dbReference type="NCBI Taxonomy" id="7038"/>
    <lineage>
        <taxon>Eukaryota</taxon>
        <taxon>Metazoa</taxon>
        <taxon>Ecdysozoa</taxon>
        <taxon>Arthropoda</taxon>
        <taxon>Hexapoda</taxon>
        <taxon>Insecta</taxon>
        <taxon>Pterygota</taxon>
        <taxon>Neoptera</taxon>
        <taxon>Paraneoptera</taxon>
        <taxon>Hemiptera</taxon>
        <taxon>Sternorrhyncha</taxon>
        <taxon>Aleyrodoidea</taxon>
        <taxon>Aleyrodidae</taxon>
        <taxon>Aleyrodinae</taxon>
        <taxon>Bemisia</taxon>
    </lineage>
</organism>
<dbReference type="GO" id="GO:0031012">
    <property type="term" value="C:extracellular matrix"/>
    <property type="evidence" value="ECO:0007669"/>
    <property type="project" value="TreeGrafter"/>
</dbReference>
<dbReference type="InterPro" id="IPR000782">
    <property type="entry name" value="FAS1_domain"/>
</dbReference>
<feature type="non-terminal residue" evidence="3">
    <location>
        <position position="1"/>
    </location>
</feature>
<dbReference type="GO" id="GO:0050839">
    <property type="term" value="F:cell adhesion molecule binding"/>
    <property type="evidence" value="ECO:0007669"/>
    <property type="project" value="TreeGrafter"/>
</dbReference>
<dbReference type="GO" id="GO:0007155">
    <property type="term" value="P:cell adhesion"/>
    <property type="evidence" value="ECO:0007669"/>
    <property type="project" value="TreeGrafter"/>
</dbReference>
<proteinExistence type="predicted"/>
<protein>
    <recommendedName>
        <fullName evidence="2">FAS1 domain-containing protein</fullName>
    </recommendedName>
</protein>
<gene>
    <name evidence="3" type="ORF">BEMITA_LOCUS11654</name>
</gene>
<dbReference type="PROSITE" id="PS50213">
    <property type="entry name" value="FAS1"/>
    <property type="match status" value="2"/>
</dbReference>
<feature type="compositionally biased region" description="Polar residues" evidence="1">
    <location>
        <begin position="688"/>
        <end position="703"/>
    </location>
</feature>
<dbReference type="SMART" id="SM00554">
    <property type="entry name" value="FAS1"/>
    <property type="match status" value="1"/>
</dbReference>
<feature type="region of interest" description="Disordered" evidence="1">
    <location>
        <begin position="685"/>
        <end position="727"/>
    </location>
</feature>
<feature type="compositionally biased region" description="Polar residues" evidence="1">
    <location>
        <begin position="715"/>
        <end position="727"/>
    </location>
</feature>
<feature type="compositionally biased region" description="Low complexity" evidence="1">
    <location>
        <begin position="110"/>
        <end position="127"/>
    </location>
</feature>
<dbReference type="Pfam" id="PF02469">
    <property type="entry name" value="Fasciclin"/>
    <property type="match status" value="1"/>
</dbReference>
<dbReference type="EMBL" id="OU963868">
    <property type="protein sequence ID" value="CAH0393229.1"/>
    <property type="molecule type" value="Genomic_DNA"/>
</dbReference>
<evidence type="ECO:0000313" key="4">
    <source>
        <dbReference type="Proteomes" id="UP001152759"/>
    </source>
</evidence>
<feature type="domain" description="FAS1" evidence="2">
    <location>
        <begin position="959"/>
        <end position="1023"/>
    </location>
</feature>
<dbReference type="InterPro" id="IPR050904">
    <property type="entry name" value="Adhesion/Biosynth-related"/>
</dbReference>
<feature type="region of interest" description="Disordered" evidence="1">
    <location>
        <begin position="590"/>
        <end position="628"/>
    </location>
</feature>
<dbReference type="GO" id="GO:0005615">
    <property type="term" value="C:extracellular space"/>
    <property type="evidence" value="ECO:0007669"/>
    <property type="project" value="TreeGrafter"/>
</dbReference>
<keyword evidence="4" id="KW-1185">Reference proteome</keyword>
<accession>A0A9P0F942</accession>
<feature type="domain" description="FAS1" evidence="2">
    <location>
        <begin position="805"/>
        <end position="952"/>
    </location>
</feature>
<feature type="compositionally biased region" description="Polar residues" evidence="1">
    <location>
        <begin position="78"/>
        <end position="105"/>
    </location>
</feature>
<dbReference type="PANTHER" id="PTHR10900:SF120">
    <property type="entry name" value="MUCIN-5AC-RELATED"/>
    <property type="match status" value="1"/>
</dbReference>
<dbReference type="PANTHER" id="PTHR10900">
    <property type="entry name" value="PERIOSTIN-RELATED"/>
    <property type="match status" value="1"/>
</dbReference>
<dbReference type="InterPro" id="IPR036378">
    <property type="entry name" value="FAS1_dom_sf"/>
</dbReference>